<gene>
    <name evidence="4" type="ORF">PgNI_10702</name>
</gene>
<dbReference type="RefSeq" id="XP_030979506.1">
    <property type="nucleotide sequence ID" value="XM_031130675.1"/>
</dbReference>
<feature type="region of interest" description="Disordered" evidence="1">
    <location>
        <begin position="978"/>
        <end position="1118"/>
    </location>
</feature>
<reference evidence="3 4" key="1">
    <citation type="journal article" date="2019" name="Mol. Biol. Evol.">
        <title>Blast fungal genomes show frequent chromosomal changes, gene gains and losses, and effector gene turnover.</title>
        <authorList>
            <person name="Gomez Luciano L.B."/>
            <person name="Jason Tsai I."/>
            <person name="Chuma I."/>
            <person name="Tosa Y."/>
            <person name="Chen Y.H."/>
            <person name="Li J.Y."/>
            <person name="Li M.Y."/>
            <person name="Jade Lu M.Y."/>
            <person name="Nakayashiki H."/>
            <person name="Li W.H."/>
        </authorList>
    </citation>
    <scope>NUCLEOTIDE SEQUENCE [LARGE SCALE GENOMIC DNA]</scope>
    <source>
        <strain evidence="3 4">NI907</strain>
    </source>
</reference>
<dbReference type="AlphaFoldDB" id="A0A6P8AX49"/>
<feature type="compositionally biased region" description="Basic and acidic residues" evidence="1">
    <location>
        <begin position="865"/>
        <end position="892"/>
    </location>
</feature>
<feature type="compositionally biased region" description="Basic and acidic residues" evidence="1">
    <location>
        <begin position="658"/>
        <end position="687"/>
    </location>
</feature>
<evidence type="ECO:0000259" key="2">
    <source>
        <dbReference type="Pfam" id="PF26118"/>
    </source>
</evidence>
<dbReference type="InterPro" id="IPR058348">
    <property type="entry name" value="DUF8035"/>
</dbReference>
<feature type="compositionally biased region" description="Pro residues" evidence="1">
    <location>
        <begin position="784"/>
        <end position="793"/>
    </location>
</feature>
<proteinExistence type="predicted"/>
<dbReference type="Pfam" id="PF26118">
    <property type="entry name" value="DUF8035"/>
    <property type="match status" value="1"/>
</dbReference>
<feature type="compositionally biased region" description="Basic and acidic residues" evidence="1">
    <location>
        <begin position="245"/>
        <end position="264"/>
    </location>
</feature>
<dbReference type="KEGG" id="pgri:PgNI_10702"/>
<feature type="compositionally biased region" description="Polar residues" evidence="1">
    <location>
        <begin position="18"/>
        <end position="32"/>
    </location>
</feature>
<feature type="compositionally biased region" description="Basic and acidic residues" evidence="1">
    <location>
        <begin position="625"/>
        <end position="643"/>
    </location>
</feature>
<feature type="compositionally biased region" description="Basic and acidic residues" evidence="1">
    <location>
        <begin position="417"/>
        <end position="528"/>
    </location>
</feature>
<dbReference type="OrthoDB" id="5418088at2759"/>
<feature type="compositionally biased region" description="Basic and acidic residues" evidence="1">
    <location>
        <begin position="904"/>
        <end position="926"/>
    </location>
</feature>
<sequence>MSERERRYRYAIPRPRSPTFNPARATTDSFPSFYNGGDLPPMSTTSLFDMMTPRGQTADYRPQAIPSSTTHHTTYVVSDSAAARREGLRPRSSSHREHGRSHRSHSDAASRPIIVTTTTKRPEAPSSHTSSTARPGSPTRDAYRSSDDGGSYYSQPASSLRPRSRQSYGGHHHPPYSAGLDNEEYRRQRDRQTGEDRYGHSRHDSHRTPRPMSVYASMPPCKTSAPIDYDNGDVEYTNPGQLARYDLEHSRPEPRRRESLDRYHRPSSSISSDIGGRSFQESSRRGPPPTTWGLDKISQSVSSGLYDQPRVPISPLTSGVPRELQSRRLSGNLDVPNSPLRLRSNSRTRPVSLYQEEERRPSPPDQHPNHHHHRGRGREDEQHVRRESRDRDHGRDAYTTPQSAIEQRGFGVVVDGKPVELHRREESRDRHRERDRDRYRDDDVDRLSDERRRERRERRNQYHGEPKRPSDDSLDRVIIRETERRPEKDDHKNRKDSPRREDDIKDGRSKDDRSSKDEKQVKEKKSDGSVDASSQEPKRLRDTVAAGLSLAAASIGISSVLKDKEKDSESSKADKVVTVEKVGGDDRGSSRRRESVSAGTPPRPLDVAEPRVAVREKPAPVVVESKPKPVTVHDEWEMVDRPSEHRRKPSPESMPVPHTHERSQPESNGRLRDDSADRIVLVERPGETARASKSSHEPAADKDIEKKPAALPSSSTAEDQNPLRRFSRRARGEAGGAAFRPTDTADLVALKAQLAAQDTSTRETEKVAANPPAEVNPQPAQSTAPPPPPPPKDTPLHREPSLERRRASARDTSQERRRPRENSPARRSSPPSQRDDDVEFMDQSGSVVQQRDKNAGGSFDSTSSRGRELVGPNDEKSVRVVSPPREKDDKKPLKGILKPSSKFPEPENFVREGVAPHKDDKTKKDVPAGARWTKIARKLVNPEALTIGKERFEVRDDSVIVLRVLSREEIEAYTVATAQLREMRLREYEKARDRERRRDDDRDRERDRDRDRDRDREGDDERRRTKRREKDEDSDDREPDRKDRGRDRDDDRERERDRDRRERDKDRDRERDRDRDRNRDRDRDEERRRPSRRHSDDDLDNDDRSGHRSRRERPANDD</sequence>
<feature type="compositionally biased region" description="Basic and acidic residues" evidence="1">
    <location>
        <begin position="694"/>
        <end position="708"/>
    </location>
</feature>
<dbReference type="Proteomes" id="UP000515153">
    <property type="component" value="Chromosome VII"/>
</dbReference>
<protein>
    <recommendedName>
        <fullName evidence="2">DUF8035 domain-containing protein</fullName>
    </recommendedName>
</protein>
<name>A0A6P8AX49_PYRGI</name>
<evidence type="ECO:0000313" key="3">
    <source>
        <dbReference type="Proteomes" id="UP000515153"/>
    </source>
</evidence>
<reference evidence="4" key="3">
    <citation type="submission" date="2025-08" db="UniProtKB">
        <authorList>
            <consortium name="RefSeq"/>
        </authorList>
    </citation>
    <scope>IDENTIFICATION</scope>
    <source>
        <strain evidence="4">NI907</strain>
    </source>
</reference>
<feature type="compositionally biased region" description="Low complexity" evidence="1">
    <location>
        <begin position="267"/>
        <end position="278"/>
    </location>
</feature>
<evidence type="ECO:0000313" key="4">
    <source>
        <dbReference type="RefSeq" id="XP_030979506.1"/>
    </source>
</evidence>
<feature type="compositionally biased region" description="Basic and acidic residues" evidence="1">
    <location>
        <begin position="183"/>
        <end position="202"/>
    </location>
</feature>
<organism evidence="3 4">
    <name type="scientific">Pyricularia grisea</name>
    <name type="common">Crabgrass-specific blast fungus</name>
    <name type="synonym">Magnaporthe grisea</name>
    <dbReference type="NCBI Taxonomy" id="148305"/>
    <lineage>
        <taxon>Eukaryota</taxon>
        <taxon>Fungi</taxon>
        <taxon>Dikarya</taxon>
        <taxon>Ascomycota</taxon>
        <taxon>Pezizomycotina</taxon>
        <taxon>Sordariomycetes</taxon>
        <taxon>Sordariomycetidae</taxon>
        <taxon>Magnaporthales</taxon>
        <taxon>Pyriculariaceae</taxon>
        <taxon>Pyricularia</taxon>
    </lineage>
</organism>
<accession>A0A6P8AX49</accession>
<feature type="compositionally biased region" description="Basic and acidic residues" evidence="1">
    <location>
        <begin position="606"/>
        <end position="618"/>
    </location>
</feature>
<feature type="region of interest" description="Disordered" evidence="1">
    <location>
        <begin position="1"/>
        <end position="541"/>
    </location>
</feature>
<reference evidence="4" key="2">
    <citation type="submission" date="2019-10" db="EMBL/GenBank/DDBJ databases">
        <authorList>
            <consortium name="NCBI Genome Project"/>
        </authorList>
    </citation>
    <scope>NUCLEOTIDE SEQUENCE</scope>
    <source>
        <strain evidence="4">NI907</strain>
    </source>
</reference>
<feature type="compositionally biased region" description="Basic and acidic residues" evidence="1">
    <location>
        <begin position="1038"/>
        <end position="1118"/>
    </location>
</feature>
<feature type="compositionally biased region" description="Basic and acidic residues" evidence="1">
    <location>
        <begin position="981"/>
        <end position="1031"/>
    </location>
</feature>
<feature type="compositionally biased region" description="Basic and acidic residues" evidence="1">
    <location>
        <begin position="561"/>
        <end position="595"/>
    </location>
</feature>
<evidence type="ECO:0000256" key="1">
    <source>
        <dbReference type="SAM" id="MobiDB-lite"/>
    </source>
</evidence>
<dbReference type="PANTHER" id="PTHR42081:SF1">
    <property type="entry name" value="ZINC FINGER PROTEIN DHHC DOMAIN CONTAINING PROTEIN"/>
    <property type="match status" value="1"/>
</dbReference>
<feature type="compositionally biased region" description="Basic and acidic residues" evidence="1">
    <location>
        <begin position="794"/>
        <end position="824"/>
    </location>
</feature>
<dbReference type="GeneID" id="41965581"/>
<feature type="domain" description="DUF8035" evidence="2">
    <location>
        <begin position="930"/>
        <end position="982"/>
    </location>
</feature>
<dbReference type="PANTHER" id="PTHR42081">
    <property type="entry name" value="ZINC FINGER PROTEIN DHHC DOMAIN CONTAINING PROTEIN"/>
    <property type="match status" value="1"/>
</dbReference>
<feature type="region of interest" description="Disordered" evidence="1">
    <location>
        <begin position="553"/>
        <end position="929"/>
    </location>
</feature>
<keyword evidence="3" id="KW-1185">Reference proteome</keyword>
<feature type="compositionally biased region" description="Basic and acidic residues" evidence="1">
    <location>
        <begin position="377"/>
        <end position="396"/>
    </location>
</feature>